<evidence type="ECO:0000313" key="2">
    <source>
        <dbReference type="EMBL" id="OOF41019.1"/>
    </source>
</evidence>
<sequence>MKREIDHKTLFLLSILGIIFIPYAIISLKGELNENRLICHDIKGSILINEKVIGKIEKDEKNRVIKYKKSYFSKITIYQNDNLFKCIETRTDVY</sequence>
<reference evidence="2 3" key="1">
    <citation type="submission" date="2016-10" db="EMBL/GenBank/DDBJ databases">
        <title>Rodentibacter gen. nov. and new species.</title>
        <authorList>
            <person name="Christensen H."/>
        </authorList>
    </citation>
    <scope>NUCLEOTIDE SEQUENCE [LARGE SCALE GENOMIC DNA]</scope>
    <source>
        <strain evidence="2 3">CCUG17206</strain>
    </source>
</reference>
<comment type="caution">
    <text evidence="2">The sequence shown here is derived from an EMBL/GenBank/DDBJ whole genome shotgun (WGS) entry which is preliminary data.</text>
</comment>
<keyword evidence="3" id="KW-1185">Reference proteome</keyword>
<dbReference type="RefSeq" id="WP_077417445.1">
    <property type="nucleotide sequence ID" value="NZ_MLHJ01000094.1"/>
</dbReference>
<keyword evidence="1" id="KW-1133">Transmembrane helix</keyword>
<feature type="transmembrane region" description="Helical" evidence="1">
    <location>
        <begin position="9"/>
        <end position="26"/>
    </location>
</feature>
<dbReference type="EMBL" id="MLHJ01000094">
    <property type="protein sequence ID" value="OOF41019.1"/>
    <property type="molecule type" value="Genomic_DNA"/>
</dbReference>
<evidence type="ECO:0000256" key="1">
    <source>
        <dbReference type="SAM" id="Phobius"/>
    </source>
</evidence>
<keyword evidence="1" id="KW-0812">Transmembrane</keyword>
<evidence type="ECO:0000313" key="3">
    <source>
        <dbReference type="Proteomes" id="UP000189433"/>
    </source>
</evidence>
<dbReference type="STRING" id="1908260.BKK50_09000"/>
<dbReference type="Proteomes" id="UP000189433">
    <property type="component" value="Unassembled WGS sequence"/>
</dbReference>
<keyword evidence="1" id="KW-0472">Membrane</keyword>
<protein>
    <submittedName>
        <fullName evidence="2">Uncharacterized protein</fullName>
    </submittedName>
</protein>
<accession>A0A1V3IIB1</accession>
<proteinExistence type="predicted"/>
<gene>
    <name evidence="2" type="ORF">BKK50_09000</name>
</gene>
<dbReference type="AlphaFoldDB" id="A0A1V3IIB1"/>
<name>A0A1V3IIB1_9PAST</name>
<organism evidence="2 3">
    <name type="scientific">Rodentibacter rarus</name>
    <dbReference type="NCBI Taxonomy" id="1908260"/>
    <lineage>
        <taxon>Bacteria</taxon>
        <taxon>Pseudomonadati</taxon>
        <taxon>Pseudomonadota</taxon>
        <taxon>Gammaproteobacteria</taxon>
        <taxon>Pasteurellales</taxon>
        <taxon>Pasteurellaceae</taxon>
        <taxon>Rodentibacter</taxon>
    </lineage>
</organism>